<dbReference type="PANTHER" id="PTHR30590:SF2">
    <property type="entry name" value="INNER MEMBRANE PROTEIN"/>
    <property type="match status" value="1"/>
</dbReference>
<feature type="transmembrane region" description="Helical" evidence="1">
    <location>
        <begin position="52"/>
        <end position="72"/>
    </location>
</feature>
<dbReference type="InterPro" id="IPR007349">
    <property type="entry name" value="DUF418"/>
</dbReference>
<feature type="transmembrane region" description="Helical" evidence="1">
    <location>
        <begin position="110"/>
        <end position="126"/>
    </location>
</feature>
<keyword evidence="1" id="KW-0812">Transmembrane</keyword>
<dbReference type="PANTHER" id="PTHR30590">
    <property type="entry name" value="INNER MEMBRANE PROTEIN"/>
    <property type="match status" value="1"/>
</dbReference>
<dbReference type="InterPro" id="IPR052529">
    <property type="entry name" value="Bact_Transport_Assoc"/>
</dbReference>
<keyword evidence="5" id="KW-1185">Reference proteome</keyword>
<dbReference type="OrthoDB" id="9807744at2"/>
<feature type="transmembrane region" description="Helical" evidence="1">
    <location>
        <begin position="258"/>
        <end position="276"/>
    </location>
</feature>
<dbReference type="RefSeq" id="WP_142000290.1">
    <property type="nucleotide sequence ID" value="NZ_VFML01000001.1"/>
</dbReference>
<keyword evidence="1" id="KW-0472">Membrane</keyword>
<gene>
    <name evidence="4" type="ORF">FB471_4439</name>
</gene>
<feature type="transmembrane region" description="Helical" evidence="1">
    <location>
        <begin position="191"/>
        <end position="209"/>
    </location>
</feature>
<feature type="domain" description="Heparan-alpha-glucosaminide N-acetyltransferase catalytic" evidence="3">
    <location>
        <begin position="8"/>
        <end position="122"/>
    </location>
</feature>
<dbReference type="InterPro" id="IPR012429">
    <property type="entry name" value="HGSNAT_cat"/>
</dbReference>
<accession>A0A542DNG9</accession>
<dbReference type="EMBL" id="VFML01000001">
    <property type="protein sequence ID" value="TQJ04636.1"/>
    <property type="molecule type" value="Genomic_DNA"/>
</dbReference>
<name>A0A542DNG9_AMYCI</name>
<feature type="domain" description="DUF418" evidence="2">
    <location>
        <begin position="175"/>
        <end position="324"/>
    </location>
</feature>
<dbReference type="AlphaFoldDB" id="A0A542DNG9"/>
<evidence type="ECO:0000259" key="3">
    <source>
        <dbReference type="Pfam" id="PF07786"/>
    </source>
</evidence>
<feature type="transmembrane region" description="Helical" evidence="1">
    <location>
        <begin position="12"/>
        <end position="32"/>
    </location>
</feature>
<feature type="transmembrane region" description="Helical" evidence="1">
    <location>
        <begin position="282"/>
        <end position="306"/>
    </location>
</feature>
<dbReference type="Pfam" id="PF04235">
    <property type="entry name" value="DUF418"/>
    <property type="match status" value="1"/>
</dbReference>
<dbReference type="Pfam" id="PF07786">
    <property type="entry name" value="HGSNAT_cat"/>
    <property type="match status" value="1"/>
</dbReference>
<feature type="transmembrane region" description="Helical" evidence="1">
    <location>
        <begin position="84"/>
        <end position="104"/>
    </location>
</feature>
<sequence>MTDVTRRRIPEIDVVRGFALAGLPLVNLMLTVGENRYPDPDAFSAFVYHDLVYQRFLSIFCFLFGVSFALILRSASGRAERPRLVLARRLVVLLAIGIVQLLVLDGNLQLAVYAVLGLVVLLPLSYLPRHVQLVVGLALLAASMPIVEPDPEHAGNPLKVLAEWSGLLAIGASTVRYGIHADLARRGRQLRTALLVSVTLAVISNLLRLDPANVLGSVLAEIRLLSTSATYVVALLLLLRTRAVTALSAVFAPLGRMALTCFLTQAAAAMVFAALVDVRGWNYAAVTFGCTTAFVVAQAAVCAWWLRRYRYGPVEWLWRCATWLDVVPMRRTDLVR</sequence>
<keyword evidence="1" id="KW-1133">Transmembrane helix</keyword>
<dbReference type="Proteomes" id="UP000320876">
    <property type="component" value="Unassembled WGS sequence"/>
</dbReference>
<evidence type="ECO:0000259" key="2">
    <source>
        <dbReference type="Pfam" id="PF04235"/>
    </source>
</evidence>
<organism evidence="4 5">
    <name type="scientific">Amycolatopsis cihanbeyliensis</name>
    <dbReference type="NCBI Taxonomy" id="1128664"/>
    <lineage>
        <taxon>Bacteria</taxon>
        <taxon>Bacillati</taxon>
        <taxon>Actinomycetota</taxon>
        <taxon>Actinomycetes</taxon>
        <taxon>Pseudonocardiales</taxon>
        <taxon>Pseudonocardiaceae</taxon>
        <taxon>Amycolatopsis</taxon>
    </lineage>
</organism>
<protein>
    <submittedName>
        <fullName evidence="4">Putative membrane protein YeiB</fullName>
    </submittedName>
</protein>
<evidence type="ECO:0000313" key="4">
    <source>
        <dbReference type="EMBL" id="TQJ04636.1"/>
    </source>
</evidence>
<evidence type="ECO:0000256" key="1">
    <source>
        <dbReference type="SAM" id="Phobius"/>
    </source>
</evidence>
<proteinExistence type="predicted"/>
<reference evidence="4 5" key="1">
    <citation type="submission" date="2019-06" db="EMBL/GenBank/DDBJ databases">
        <title>Sequencing the genomes of 1000 actinobacteria strains.</title>
        <authorList>
            <person name="Klenk H.-P."/>
        </authorList>
    </citation>
    <scope>NUCLEOTIDE SEQUENCE [LARGE SCALE GENOMIC DNA]</scope>
    <source>
        <strain evidence="4 5">DSM 45679</strain>
    </source>
</reference>
<evidence type="ECO:0000313" key="5">
    <source>
        <dbReference type="Proteomes" id="UP000320876"/>
    </source>
</evidence>
<comment type="caution">
    <text evidence="4">The sequence shown here is derived from an EMBL/GenBank/DDBJ whole genome shotgun (WGS) entry which is preliminary data.</text>
</comment>